<evidence type="ECO:0000313" key="4">
    <source>
        <dbReference type="Proteomes" id="UP001457282"/>
    </source>
</evidence>
<evidence type="ECO:0000259" key="2">
    <source>
        <dbReference type="Pfam" id="PF12776"/>
    </source>
</evidence>
<proteinExistence type="predicted"/>
<feature type="domain" description="Myb/SANT-like" evidence="2">
    <location>
        <begin position="15"/>
        <end position="111"/>
    </location>
</feature>
<gene>
    <name evidence="3" type="ORF">M0R45_009042</name>
</gene>
<accession>A0AAW1Y4R2</accession>
<dbReference type="EMBL" id="JBEDUW010000002">
    <property type="protein sequence ID" value="KAK9943435.1"/>
    <property type="molecule type" value="Genomic_DNA"/>
</dbReference>
<feature type="region of interest" description="Disordered" evidence="1">
    <location>
        <begin position="146"/>
        <end position="165"/>
    </location>
</feature>
<evidence type="ECO:0000256" key="1">
    <source>
        <dbReference type="SAM" id="MobiDB-lite"/>
    </source>
</evidence>
<organism evidence="3 4">
    <name type="scientific">Rubus argutus</name>
    <name type="common">Southern blackberry</name>
    <dbReference type="NCBI Taxonomy" id="59490"/>
    <lineage>
        <taxon>Eukaryota</taxon>
        <taxon>Viridiplantae</taxon>
        <taxon>Streptophyta</taxon>
        <taxon>Embryophyta</taxon>
        <taxon>Tracheophyta</taxon>
        <taxon>Spermatophyta</taxon>
        <taxon>Magnoliopsida</taxon>
        <taxon>eudicotyledons</taxon>
        <taxon>Gunneridae</taxon>
        <taxon>Pentapetalae</taxon>
        <taxon>rosids</taxon>
        <taxon>fabids</taxon>
        <taxon>Rosales</taxon>
        <taxon>Rosaceae</taxon>
        <taxon>Rosoideae</taxon>
        <taxon>Rosoideae incertae sedis</taxon>
        <taxon>Rubus</taxon>
    </lineage>
</organism>
<dbReference type="InterPro" id="IPR024752">
    <property type="entry name" value="Myb/SANT-like_dom"/>
</dbReference>
<evidence type="ECO:0000313" key="3">
    <source>
        <dbReference type="EMBL" id="KAK9943435.1"/>
    </source>
</evidence>
<name>A0AAW1Y4R2_RUBAR</name>
<keyword evidence="4" id="KW-1185">Reference proteome</keyword>
<reference evidence="3 4" key="1">
    <citation type="journal article" date="2023" name="G3 (Bethesda)">
        <title>A chromosome-length genome assembly and annotation of blackberry (Rubus argutus, cv. 'Hillquist').</title>
        <authorList>
            <person name="Bruna T."/>
            <person name="Aryal R."/>
            <person name="Dudchenko O."/>
            <person name="Sargent D.J."/>
            <person name="Mead D."/>
            <person name="Buti M."/>
            <person name="Cavallini A."/>
            <person name="Hytonen T."/>
            <person name="Andres J."/>
            <person name="Pham M."/>
            <person name="Weisz D."/>
            <person name="Mascagni F."/>
            <person name="Usai G."/>
            <person name="Natali L."/>
            <person name="Bassil N."/>
            <person name="Fernandez G.E."/>
            <person name="Lomsadze A."/>
            <person name="Armour M."/>
            <person name="Olukolu B."/>
            <person name="Poorten T."/>
            <person name="Britton C."/>
            <person name="Davik J."/>
            <person name="Ashrafi H."/>
            <person name="Aiden E.L."/>
            <person name="Borodovsky M."/>
            <person name="Worthington M."/>
        </authorList>
    </citation>
    <scope>NUCLEOTIDE SEQUENCE [LARGE SCALE GENOMIC DNA]</scope>
    <source>
        <strain evidence="3">PI 553951</strain>
    </source>
</reference>
<comment type="caution">
    <text evidence="3">The sequence shown here is derived from an EMBL/GenBank/DDBJ whole genome shotgun (WGS) entry which is preliminary data.</text>
</comment>
<dbReference type="PANTHER" id="PTHR46250:SF15">
    <property type="entry name" value="OS01G0523800 PROTEIN"/>
    <property type="match status" value="1"/>
</dbReference>
<dbReference type="Pfam" id="PF12776">
    <property type="entry name" value="Myb_DNA-bind_3"/>
    <property type="match status" value="1"/>
</dbReference>
<dbReference type="Proteomes" id="UP001457282">
    <property type="component" value="Unassembled WGS sequence"/>
</dbReference>
<sequence>MIEAKKVGRGQNKRYWTIKEDDALVDALLELHRDPKWRVDTGFKSGYLQKIQEMIEAKMPNCGLKASPHIESLVKTLKAKYAALSDALSQSGFGWNEEKMMLDCEKSVFDEWAKKKKDASNLYGKPFEHYYALGEIYRKDRAMGTNAGNVEDDEEEVRQEDASTNQESMADNFFDQMNMNANVGSQYVGS</sequence>
<dbReference type="PANTHER" id="PTHR46250">
    <property type="entry name" value="MYB/SANT-LIKE DNA-BINDING DOMAIN PROTEIN-RELATED"/>
    <property type="match status" value="1"/>
</dbReference>
<dbReference type="AlphaFoldDB" id="A0AAW1Y4R2"/>
<protein>
    <recommendedName>
        <fullName evidence="2">Myb/SANT-like domain-containing protein</fullName>
    </recommendedName>
</protein>